<reference evidence="3 4" key="1">
    <citation type="submission" date="2021-01" db="EMBL/GenBank/DDBJ databases">
        <title>Draft genomes of Rhodovulum sulfidophilum.</title>
        <authorList>
            <person name="Guzman M.S."/>
        </authorList>
    </citation>
    <scope>NUCLEOTIDE SEQUENCE [LARGE SCALE GENOMIC DNA]</scope>
    <source>
        <strain evidence="3 4">AB35</strain>
    </source>
</reference>
<keyword evidence="3" id="KW-0645">Protease</keyword>
<dbReference type="EMBL" id="JAESJJ010000042">
    <property type="protein sequence ID" value="MBL3611034.1"/>
    <property type="molecule type" value="Genomic_DNA"/>
</dbReference>
<dbReference type="Pfam" id="PF00574">
    <property type="entry name" value="CLP_protease"/>
    <property type="match status" value="1"/>
</dbReference>
<evidence type="ECO:0000313" key="4">
    <source>
        <dbReference type="Proteomes" id="UP000604473"/>
    </source>
</evidence>
<dbReference type="InterPro" id="IPR023562">
    <property type="entry name" value="ClpP/TepA"/>
</dbReference>
<protein>
    <recommendedName>
        <fullName evidence="2">ATP-dependent Clp protease proteolytic subunit</fullName>
    </recommendedName>
</protein>
<comment type="caution">
    <text evidence="3">The sequence shown here is derived from an EMBL/GenBank/DDBJ whole genome shotgun (WGS) entry which is preliminary data.</text>
</comment>
<organism evidence="3 4">
    <name type="scientific">Rhodovulum sulfidophilum</name>
    <name type="common">Rhodobacter sulfidophilus</name>
    <dbReference type="NCBI Taxonomy" id="35806"/>
    <lineage>
        <taxon>Bacteria</taxon>
        <taxon>Pseudomonadati</taxon>
        <taxon>Pseudomonadota</taxon>
        <taxon>Alphaproteobacteria</taxon>
        <taxon>Rhodobacterales</taxon>
        <taxon>Paracoccaceae</taxon>
        <taxon>Rhodovulum</taxon>
    </lineage>
</organism>
<evidence type="ECO:0000256" key="2">
    <source>
        <dbReference type="RuleBase" id="RU003567"/>
    </source>
</evidence>
<proteinExistence type="inferred from homology"/>
<name>A0ABS1S1G6_RHOSU</name>
<keyword evidence="4" id="KW-1185">Reference proteome</keyword>
<dbReference type="PANTHER" id="PTHR10381:SF11">
    <property type="entry name" value="ATP-DEPENDENT CLP PROTEASE PROTEOLYTIC SUBUNIT, MITOCHONDRIAL"/>
    <property type="match status" value="1"/>
</dbReference>
<evidence type="ECO:0000313" key="3">
    <source>
        <dbReference type="EMBL" id="MBL3611034.1"/>
    </source>
</evidence>
<dbReference type="PANTHER" id="PTHR10381">
    <property type="entry name" value="ATP-DEPENDENT CLP PROTEASE PROTEOLYTIC SUBUNIT"/>
    <property type="match status" value="1"/>
</dbReference>
<dbReference type="NCBIfam" id="NF045542">
    <property type="entry name" value="Clp_rel_HeadMat"/>
    <property type="match status" value="1"/>
</dbReference>
<dbReference type="GO" id="GO:0008233">
    <property type="term" value="F:peptidase activity"/>
    <property type="evidence" value="ECO:0007669"/>
    <property type="project" value="UniProtKB-KW"/>
</dbReference>
<dbReference type="Proteomes" id="UP000604473">
    <property type="component" value="Unassembled WGS sequence"/>
</dbReference>
<sequence length="200" mass="21335">MTETIHIYGPIGEGENTPPRIGAFLDDNAGVPVVIAVNSYGGIASDGAAILAQLDRHGQVRVEVLGVAASAASLLVMGAAEIAMHRAAHLMIHEPSNLAWGTADDLRREAGMLDKISETYAQAYARATGHPVERIRAWMAAETWMTADEALALNFCDSLFGDEEAFQSEPVAAFDYTRFKAAPPELVRLAARNGWTGNAA</sequence>
<dbReference type="RefSeq" id="WP_202250528.1">
    <property type="nucleotide sequence ID" value="NZ_JAESJJ010000042.1"/>
</dbReference>
<keyword evidence="3" id="KW-0378">Hydrolase</keyword>
<dbReference type="InterPro" id="IPR029045">
    <property type="entry name" value="ClpP/crotonase-like_dom_sf"/>
</dbReference>
<dbReference type="Gene3D" id="3.90.226.10">
    <property type="entry name" value="2-enoyl-CoA Hydratase, Chain A, domain 1"/>
    <property type="match status" value="1"/>
</dbReference>
<dbReference type="SUPFAM" id="SSF52096">
    <property type="entry name" value="ClpP/crotonase"/>
    <property type="match status" value="1"/>
</dbReference>
<dbReference type="GO" id="GO:0006508">
    <property type="term" value="P:proteolysis"/>
    <property type="evidence" value="ECO:0007669"/>
    <property type="project" value="UniProtKB-KW"/>
</dbReference>
<evidence type="ECO:0000256" key="1">
    <source>
        <dbReference type="ARBA" id="ARBA00007039"/>
    </source>
</evidence>
<comment type="similarity">
    <text evidence="1 2">Belongs to the peptidase S14 family.</text>
</comment>
<dbReference type="CDD" id="cd07016">
    <property type="entry name" value="S14_ClpP_1"/>
    <property type="match status" value="1"/>
</dbReference>
<dbReference type="InterPro" id="IPR001907">
    <property type="entry name" value="ClpP"/>
</dbReference>
<accession>A0ABS1S1G6</accession>
<gene>
    <name evidence="3" type="ORF">JMM60_20030</name>
</gene>
<dbReference type="PRINTS" id="PR00127">
    <property type="entry name" value="CLPPROTEASEP"/>
</dbReference>